<dbReference type="Gene3D" id="1.10.260.40">
    <property type="entry name" value="lambda repressor-like DNA-binding domains"/>
    <property type="match status" value="1"/>
</dbReference>
<dbReference type="Proteomes" id="UP001163550">
    <property type="component" value="Chromosome"/>
</dbReference>
<name>A0ABY6HG83_9FIRM</name>
<sequence>MRIDKIKIMVAMAKRDLNQTQLAEKIEMSRGNLSTIVNGKRCKAETVIKIATALGVEYTDLIEKEA</sequence>
<accession>A0ABY6HG83</accession>
<organism evidence="2 3">
    <name type="scientific">Acetobacterium wieringae</name>
    <dbReference type="NCBI Taxonomy" id="52694"/>
    <lineage>
        <taxon>Bacteria</taxon>
        <taxon>Bacillati</taxon>
        <taxon>Bacillota</taxon>
        <taxon>Clostridia</taxon>
        <taxon>Eubacteriales</taxon>
        <taxon>Eubacteriaceae</taxon>
        <taxon>Acetobacterium</taxon>
    </lineage>
</organism>
<dbReference type="InterPro" id="IPR010982">
    <property type="entry name" value="Lambda_DNA-bd_dom_sf"/>
</dbReference>
<proteinExistence type="predicted"/>
<gene>
    <name evidence="2" type="ORF">LNN31_02980</name>
</gene>
<reference evidence="2" key="1">
    <citation type="submission" date="2021-11" db="EMBL/GenBank/DDBJ databases">
        <title>Isoprene-degrading acetogen.</title>
        <authorList>
            <person name="Yang Y."/>
            <person name="Jin H."/>
            <person name="Yan J."/>
        </authorList>
    </citation>
    <scope>NUCLEOTIDE SEQUENCE</scope>
    <source>
        <strain evidence="2">Berkeley</strain>
    </source>
</reference>
<dbReference type="PROSITE" id="PS50943">
    <property type="entry name" value="HTH_CROC1"/>
    <property type="match status" value="1"/>
</dbReference>
<dbReference type="Pfam" id="PF13443">
    <property type="entry name" value="HTH_26"/>
    <property type="match status" value="1"/>
</dbReference>
<evidence type="ECO:0000313" key="2">
    <source>
        <dbReference type="EMBL" id="UYO63423.1"/>
    </source>
</evidence>
<feature type="domain" description="HTH cro/C1-type" evidence="1">
    <location>
        <begin position="14"/>
        <end position="61"/>
    </location>
</feature>
<evidence type="ECO:0000259" key="1">
    <source>
        <dbReference type="PROSITE" id="PS50943"/>
    </source>
</evidence>
<dbReference type="SUPFAM" id="SSF47413">
    <property type="entry name" value="lambda repressor-like DNA-binding domains"/>
    <property type="match status" value="1"/>
</dbReference>
<evidence type="ECO:0000313" key="3">
    <source>
        <dbReference type="Proteomes" id="UP001163550"/>
    </source>
</evidence>
<dbReference type="EMBL" id="CP087994">
    <property type="protein sequence ID" value="UYO63423.1"/>
    <property type="molecule type" value="Genomic_DNA"/>
</dbReference>
<protein>
    <submittedName>
        <fullName evidence="2">Helix-turn-helix transcriptional regulator</fullName>
    </submittedName>
</protein>
<dbReference type="RefSeq" id="WP_228879113.1">
    <property type="nucleotide sequence ID" value="NZ_CABIIK010000010.1"/>
</dbReference>
<keyword evidence="3" id="KW-1185">Reference proteome</keyword>
<dbReference type="InterPro" id="IPR001387">
    <property type="entry name" value="Cro/C1-type_HTH"/>
</dbReference>
<dbReference type="CDD" id="cd00093">
    <property type="entry name" value="HTH_XRE"/>
    <property type="match status" value="1"/>
</dbReference>
<dbReference type="SMART" id="SM00530">
    <property type="entry name" value="HTH_XRE"/>
    <property type="match status" value="1"/>
</dbReference>